<gene>
    <name evidence="2" type="ORF">IAC10_00085</name>
</gene>
<evidence type="ECO:0000313" key="3">
    <source>
        <dbReference type="Proteomes" id="UP000823928"/>
    </source>
</evidence>
<comment type="caution">
    <text evidence="2">The sequence shown here is derived from an EMBL/GenBank/DDBJ whole genome shotgun (WGS) entry which is preliminary data.</text>
</comment>
<reference evidence="2" key="1">
    <citation type="submission" date="2020-10" db="EMBL/GenBank/DDBJ databases">
        <authorList>
            <person name="Gilroy R."/>
        </authorList>
    </citation>
    <scope>NUCLEOTIDE SEQUENCE</scope>
    <source>
        <strain evidence="2">6276</strain>
    </source>
</reference>
<organism evidence="2 3">
    <name type="scientific">Candidatus Scatousia excrementigallinarum</name>
    <dbReference type="NCBI Taxonomy" id="2840935"/>
    <lineage>
        <taxon>Bacteria</taxon>
        <taxon>Candidatus Scatousia</taxon>
    </lineage>
</organism>
<accession>A0A9D1JMC4</accession>
<sequence>MDEEEFDEWYPQAKVYFDGSHYIAIPHTVNLSRRRKTHHEEIEVRQTGDKFELVKKPGIELEEIDEISPWDGEQTTVEEVVEPSKNEAQNANDTVICGNQPIKRKVTRKQIFEELYQKYLDLKKSDKLAAIYNDMRPLFKADVGAESFVNSNYERKCRNLTARRVRFARKAFNQNFNYFVTFTYDDKKHTEESFRERLKNVLKNFHNRKGWKYMGVWERGKKTNRLHFHGLFYIPEGMLSGKFEVIDSYDFKKKERRQIKQSTFFADRFGRNEFEELDRGPLFGHALAYIMKYMEKTNEKIVYSRGLYQYFISDIQNEDVLVRTGQEGKKLVLADDFKCWDEGVYVGRVSEQTIKELKKCT</sequence>
<name>A0A9D1JMC4_9BACT</name>
<evidence type="ECO:0000313" key="2">
    <source>
        <dbReference type="EMBL" id="HIS35015.1"/>
    </source>
</evidence>
<dbReference type="EMBL" id="DVIU01000003">
    <property type="protein sequence ID" value="HIS35015.1"/>
    <property type="molecule type" value="Genomic_DNA"/>
</dbReference>
<dbReference type="AlphaFoldDB" id="A0A9D1JMC4"/>
<protein>
    <recommendedName>
        <fullName evidence="1">Replication-associated protein ORF2/G2P domain-containing protein</fullName>
    </recommendedName>
</protein>
<evidence type="ECO:0000259" key="1">
    <source>
        <dbReference type="Pfam" id="PF23343"/>
    </source>
</evidence>
<proteinExistence type="predicted"/>
<dbReference type="Proteomes" id="UP000823928">
    <property type="component" value="Unassembled WGS sequence"/>
</dbReference>
<dbReference type="Pfam" id="PF23343">
    <property type="entry name" value="REP_ORF2-G2P"/>
    <property type="match status" value="1"/>
</dbReference>
<feature type="domain" description="Replication-associated protein ORF2/G2P" evidence="1">
    <location>
        <begin position="177"/>
        <end position="297"/>
    </location>
</feature>
<reference evidence="2" key="2">
    <citation type="journal article" date="2021" name="PeerJ">
        <title>Extensive microbial diversity within the chicken gut microbiome revealed by metagenomics and culture.</title>
        <authorList>
            <person name="Gilroy R."/>
            <person name="Ravi A."/>
            <person name="Getino M."/>
            <person name="Pursley I."/>
            <person name="Horton D.L."/>
            <person name="Alikhan N.F."/>
            <person name="Baker D."/>
            <person name="Gharbi K."/>
            <person name="Hall N."/>
            <person name="Watson M."/>
            <person name="Adriaenssens E.M."/>
            <person name="Foster-Nyarko E."/>
            <person name="Jarju S."/>
            <person name="Secka A."/>
            <person name="Antonio M."/>
            <person name="Oren A."/>
            <person name="Chaudhuri R.R."/>
            <person name="La Ragione R."/>
            <person name="Hildebrand F."/>
            <person name="Pallen M.J."/>
        </authorList>
    </citation>
    <scope>NUCLEOTIDE SEQUENCE</scope>
    <source>
        <strain evidence="2">6276</strain>
    </source>
</reference>
<dbReference type="InterPro" id="IPR056906">
    <property type="entry name" value="ORF2/G2P_dom"/>
</dbReference>